<dbReference type="AlphaFoldDB" id="A0A3R5W023"/>
<feature type="transmembrane region" description="Helical" evidence="1">
    <location>
        <begin position="103"/>
        <end position="123"/>
    </location>
</feature>
<dbReference type="RefSeq" id="WP_118109677.1">
    <property type="nucleotide sequence ID" value="NZ_QRTF01000012.1"/>
</dbReference>
<gene>
    <name evidence="2" type="ORF">DWY96_07415</name>
</gene>
<dbReference type="Proteomes" id="UP000283738">
    <property type="component" value="Unassembled WGS sequence"/>
</dbReference>
<dbReference type="EMBL" id="QRTF01000012">
    <property type="protein sequence ID" value="RGQ50227.1"/>
    <property type="molecule type" value="Genomic_DNA"/>
</dbReference>
<organism evidence="2 3">
    <name type="scientific">Roseburia inulinivorans</name>
    <dbReference type="NCBI Taxonomy" id="360807"/>
    <lineage>
        <taxon>Bacteria</taxon>
        <taxon>Bacillati</taxon>
        <taxon>Bacillota</taxon>
        <taxon>Clostridia</taxon>
        <taxon>Lachnospirales</taxon>
        <taxon>Lachnospiraceae</taxon>
        <taxon>Roseburia</taxon>
    </lineage>
</organism>
<keyword evidence="1" id="KW-0812">Transmembrane</keyword>
<reference evidence="2 3" key="1">
    <citation type="submission" date="2018-08" db="EMBL/GenBank/DDBJ databases">
        <title>A genome reference for cultivated species of the human gut microbiota.</title>
        <authorList>
            <person name="Zou Y."/>
            <person name="Xue W."/>
            <person name="Luo G."/>
        </authorList>
    </citation>
    <scope>NUCLEOTIDE SEQUENCE [LARGE SCALE GENOMIC DNA]</scope>
    <source>
        <strain evidence="2 3">AF28-15</strain>
    </source>
</reference>
<keyword evidence="1" id="KW-1133">Transmembrane helix</keyword>
<keyword evidence="1" id="KW-0472">Membrane</keyword>
<evidence type="ECO:0000313" key="3">
    <source>
        <dbReference type="Proteomes" id="UP000283738"/>
    </source>
</evidence>
<protein>
    <submittedName>
        <fullName evidence="2">Uncharacterized protein</fullName>
    </submittedName>
</protein>
<proteinExistence type="predicted"/>
<evidence type="ECO:0000313" key="2">
    <source>
        <dbReference type="EMBL" id="RGQ50227.1"/>
    </source>
</evidence>
<accession>A0A3R5W023</accession>
<name>A0A3R5W023_9FIRM</name>
<sequence>MFDNEWVIDYSASEKITLSGIWLLENGQLLELLNLGENTMKKLEIKKTEARKIHIKKVLLDSNFRIMNIISLVAFIAMVYGIIRNQNVTSDDTLVFASNLDYIIIPLLIWFVFTLIVCFVSGAHVSDMFSEVLEVNDEAFVHSKNEAKGGGYMADIEGNVRVYDIVKFADIQSCKYDNVTKRIEIIAPELEVKKIGDSIIGQEYVELNKLIFYDYYEPKFLEELKVKNISITEERIKYRINEMPDEYRGFGGDKRFIEDAKNGRLKRF</sequence>
<feature type="transmembrane region" description="Helical" evidence="1">
    <location>
        <begin position="66"/>
        <end position="83"/>
    </location>
</feature>
<comment type="caution">
    <text evidence="2">The sequence shown here is derived from an EMBL/GenBank/DDBJ whole genome shotgun (WGS) entry which is preliminary data.</text>
</comment>
<evidence type="ECO:0000256" key="1">
    <source>
        <dbReference type="SAM" id="Phobius"/>
    </source>
</evidence>